<name>A0A238HFF3_9NEIS</name>
<dbReference type="EMBL" id="FXUV01000019">
    <property type="protein sequence ID" value="SMQ12289.1"/>
    <property type="molecule type" value="Genomic_DNA"/>
</dbReference>
<dbReference type="STRING" id="1522312.GCA_900177895_00949"/>
<dbReference type="CDD" id="cd04194">
    <property type="entry name" value="GT8_A4GalT_like"/>
    <property type="match status" value="1"/>
</dbReference>
<dbReference type="OrthoDB" id="5672604at2"/>
<protein>
    <submittedName>
        <fullName evidence="4">General stress protein A</fullName>
    </submittedName>
</protein>
<dbReference type="InterPro" id="IPR050748">
    <property type="entry name" value="Glycosyltrans_8_dom-fam"/>
</dbReference>
<dbReference type="SUPFAM" id="SSF53448">
    <property type="entry name" value="Nucleotide-diphospho-sugar transferases"/>
    <property type="match status" value="1"/>
</dbReference>
<evidence type="ECO:0000313" key="4">
    <source>
        <dbReference type="EMBL" id="SMQ12289.1"/>
    </source>
</evidence>
<dbReference type="PANTHER" id="PTHR13778">
    <property type="entry name" value="GLYCOSYLTRANSFERASE 8 DOMAIN-CONTAINING PROTEIN"/>
    <property type="match status" value="1"/>
</dbReference>
<dbReference type="Proteomes" id="UP000215450">
    <property type="component" value="Unassembled WGS sequence"/>
</dbReference>
<dbReference type="AlphaFoldDB" id="A0A238HFF3"/>
<dbReference type="Gene3D" id="3.90.550.10">
    <property type="entry name" value="Spore Coat Polysaccharide Biosynthesis Protein SpsA, Chain A"/>
    <property type="match status" value="1"/>
</dbReference>
<gene>
    <name evidence="4" type="primary">gspA_1</name>
    <name evidence="4" type="ORF">KEBURONENSIS_00171</name>
</gene>
<dbReference type="GO" id="GO:0016757">
    <property type="term" value="F:glycosyltransferase activity"/>
    <property type="evidence" value="ECO:0007669"/>
    <property type="project" value="UniProtKB-KW"/>
</dbReference>
<dbReference type="GO" id="GO:0046872">
    <property type="term" value="F:metal ion binding"/>
    <property type="evidence" value="ECO:0007669"/>
    <property type="project" value="UniProtKB-KW"/>
</dbReference>
<keyword evidence="3" id="KW-0479">Metal-binding</keyword>
<dbReference type="RefSeq" id="WP_095062527.1">
    <property type="nucleotide sequence ID" value="NZ_FXUV02000021.1"/>
</dbReference>
<dbReference type="Pfam" id="PF01501">
    <property type="entry name" value="Glyco_transf_8"/>
    <property type="match status" value="1"/>
</dbReference>
<dbReference type="InterPro" id="IPR002495">
    <property type="entry name" value="Glyco_trans_8"/>
</dbReference>
<dbReference type="PANTHER" id="PTHR13778:SF47">
    <property type="entry name" value="LIPOPOLYSACCHARIDE 1,3-GALACTOSYLTRANSFERASE"/>
    <property type="match status" value="1"/>
</dbReference>
<sequence length="286" mass="32983">MPNPIKNIVLAADQNYAQPTETLIKSIMRAHQNVHFYLIHKSAFPETWFAQINHLLQQMNSAIYGLNVQNLDFSHFQAGNGLPESSFYRIIAPQILPKEINRALYLDVDMIVHLPLDTFYWQDFSGCHAVAVSDIVADSPHANRIDDYPKFTPYFNSGVLLMNLPLWRETEFLQTFEQTLRDYPKPLFGDQDLLNLALRGKWLAAPVGYNYQVGSILAFAQNQGLHMMAHRLACPHNELAIIHYTEKAKPWLHSLCPYRQFYLEVANTSWEAILQQHFAHFNPNES</sequence>
<evidence type="ECO:0000313" key="5">
    <source>
        <dbReference type="EMBL" id="SNB67387.1"/>
    </source>
</evidence>
<dbReference type="EMBL" id="FXUV02000021">
    <property type="protein sequence ID" value="SNB67387.1"/>
    <property type="molecule type" value="Genomic_DNA"/>
</dbReference>
<accession>A0A238HFF3</accession>
<evidence type="ECO:0000256" key="2">
    <source>
        <dbReference type="ARBA" id="ARBA00022679"/>
    </source>
</evidence>
<evidence type="ECO:0000256" key="1">
    <source>
        <dbReference type="ARBA" id="ARBA00022676"/>
    </source>
</evidence>
<keyword evidence="6" id="KW-1185">Reference proteome</keyword>
<evidence type="ECO:0000256" key="3">
    <source>
        <dbReference type="ARBA" id="ARBA00022723"/>
    </source>
</evidence>
<keyword evidence="2" id="KW-0808">Transferase</keyword>
<reference evidence="5 6" key="2">
    <citation type="submission" date="2017-06" db="EMBL/GenBank/DDBJ databases">
        <authorList>
            <person name="Kim H.J."/>
            <person name="Triplett B.A."/>
        </authorList>
    </citation>
    <scope>NUCLEOTIDE SEQUENCE [LARGE SCALE GENOMIC DNA]</scope>
    <source>
        <strain evidence="5">Kingella_eburonensis</strain>
    </source>
</reference>
<evidence type="ECO:0000313" key="6">
    <source>
        <dbReference type="Proteomes" id="UP000215450"/>
    </source>
</evidence>
<organism evidence="4">
    <name type="scientific">Kingella negevensis</name>
    <dbReference type="NCBI Taxonomy" id="1522312"/>
    <lineage>
        <taxon>Bacteria</taxon>
        <taxon>Pseudomonadati</taxon>
        <taxon>Pseudomonadota</taxon>
        <taxon>Betaproteobacteria</taxon>
        <taxon>Neisseriales</taxon>
        <taxon>Neisseriaceae</taxon>
        <taxon>Kingella</taxon>
    </lineage>
</organism>
<dbReference type="InterPro" id="IPR029044">
    <property type="entry name" value="Nucleotide-diphossugar_trans"/>
</dbReference>
<proteinExistence type="predicted"/>
<reference evidence="4" key="1">
    <citation type="submission" date="2017-05" db="EMBL/GenBank/DDBJ databases">
        <authorList>
            <person name="Song R."/>
            <person name="Chenine A.L."/>
            <person name="Ruprecht R.M."/>
        </authorList>
    </citation>
    <scope>NUCLEOTIDE SEQUENCE</scope>
    <source>
        <strain evidence="4">Kingella_eburonensis</strain>
    </source>
</reference>
<keyword evidence="1" id="KW-0328">Glycosyltransferase</keyword>